<evidence type="ECO:0000313" key="2">
    <source>
        <dbReference type="EMBL" id="MFB9992662.1"/>
    </source>
</evidence>
<accession>A0ABV6B077</accession>
<sequence>MAIRDYHPEDRAACLAVFRSNTPDYFTDDEVAEFETFLDTMTDPYFVLELEGQIMACGGVFVRRDGQTAGLAWGMVHRAQHRQGYGRALLDRRLTWLGVHAPHVTAVTIETSQHSAPFFARLGFNTTRIQPEGFALGLDQHDMRLSLSS</sequence>
<dbReference type="EC" id="2.3.-.-" evidence="2"/>
<dbReference type="InterPro" id="IPR000182">
    <property type="entry name" value="GNAT_dom"/>
</dbReference>
<comment type="caution">
    <text evidence="2">The sequence shown here is derived from an EMBL/GenBank/DDBJ whole genome shotgun (WGS) entry which is preliminary data.</text>
</comment>
<keyword evidence="3" id="KW-1185">Reference proteome</keyword>
<gene>
    <name evidence="2" type="ORF">ACFFLM_11855</name>
</gene>
<organism evidence="2 3">
    <name type="scientific">Deinococcus oregonensis</name>
    <dbReference type="NCBI Taxonomy" id="1805970"/>
    <lineage>
        <taxon>Bacteria</taxon>
        <taxon>Thermotogati</taxon>
        <taxon>Deinococcota</taxon>
        <taxon>Deinococci</taxon>
        <taxon>Deinococcales</taxon>
        <taxon>Deinococcaceae</taxon>
        <taxon>Deinococcus</taxon>
    </lineage>
</organism>
<dbReference type="SUPFAM" id="SSF55729">
    <property type="entry name" value="Acyl-CoA N-acyltransferases (Nat)"/>
    <property type="match status" value="1"/>
</dbReference>
<dbReference type="Gene3D" id="3.40.630.30">
    <property type="match status" value="1"/>
</dbReference>
<keyword evidence="2" id="KW-0808">Transferase</keyword>
<dbReference type="Proteomes" id="UP001589733">
    <property type="component" value="Unassembled WGS sequence"/>
</dbReference>
<dbReference type="RefSeq" id="WP_380010000.1">
    <property type="nucleotide sequence ID" value="NZ_JBHLYR010000033.1"/>
</dbReference>
<feature type="domain" description="N-acetyltransferase" evidence="1">
    <location>
        <begin position="1"/>
        <end position="148"/>
    </location>
</feature>
<protein>
    <submittedName>
        <fullName evidence="2">GNAT family N-acetyltransferase</fullName>
        <ecNumber evidence="2">2.3.-.-</ecNumber>
    </submittedName>
</protein>
<dbReference type="PROSITE" id="PS51186">
    <property type="entry name" value="GNAT"/>
    <property type="match status" value="1"/>
</dbReference>
<dbReference type="InterPro" id="IPR016181">
    <property type="entry name" value="Acyl_CoA_acyltransferase"/>
</dbReference>
<evidence type="ECO:0000259" key="1">
    <source>
        <dbReference type="PROSITE" id="PS51186"/>
    </source>
</evidence>
<dbReference type="EMBL" id="JBHLYR010000033">
    <property type="protein sequence ID" value="MFB9992662.1"/>
    <property type="molecule type" value="Genomic_DNA"/>
</dbReference>
<name>A0ABV6B077_9DEIO</name>
<dbReference type="CDD" id="cd04301">
    <property type="entry name" value="NAT_SF"/>
    <property type="match status" value="1"/>
</dbReference>
<reference evidence="2 3" key="1">
    <citation type="submission" date="2024-09" db="EMBL/GenBank/DDBJ databases">
        <authorList>
            <person name="Sun Q."/>
            <person name="Mori K."/>
        </authorList>
    </citation>
    <scope>NUCLEOTIDE SEQUENCE [LARGE SCALE GENOMIC DNA]</scope>
    <source>
        <strain evidence="2 3">JCM 13503</strain>
    </source>
</reference>
<dbReference type="Pfam" id="PF00583">
    <property type="entry name" value="Acetyltransf_1"/>
    <property type="match status" value="1"/>
</dbReference>
<proteinExistence type="predicted"/>
<evidence type="ECO:0000313" key="3">
    <source>
        <dbReference type="Proteomes" id="UP001589733"/>
    </source>
</evidence>
<dbReference type="GO" id="GO:0016746">
    <property type="term" value="F:acyltransferase activity"/>
    <property type="evidence" value="ECO:0007669"/>
    <property type="project" value="UniProtKB-KW"/>
</dbReference>
<keyword evidence="2" id="KW-0012">Acyltransferase</keyword>